<name>A0A146KEY3_9EUKA</name>
<organism evidence="2">
    <name type="scientific">Trepomonas sp. PC1</name>
    <dbReference type="NCBI Taxonomy" id="1076344"/>
    <lineage>
        <taxon>Eukaryota</taxon>
        <taxon>Metamonada</taxon>
        <taxon>Diplomonadida</taxon>
        <taxon>Hexamitidae</taxon>
        <taxon>Hexamitinae</taxon>
        <taxon>Trepomonas</taxon>
    </lineage>
</organism>
<sequence length="1799" mass="208073">TARRFGGGKAPRKALAPITQHDDEDINQVVPKEYRSSSSWYSNFEMETINFSLTKHKIVKPRVNLVCSDEYFIAKNQLYKACEAVPLPQVAPGYNIDQFKKQEVRAHLFTLQQQKFRALYFPEPVPQTITVGDIQAFADVYEPMYCFVEQNGVVLSQQARMEMACQDARTIIPKTHQKRLQNVIQVENVQFAKGFAEKGLKTMQASISAGKLGIGQIKDDLIGAFQLNEQECQKAILEISEKLQGEESQQMLEVLKQHFIVYDYLKKCEDKLEQAKKLLVVHNNIKKLPVDIEQRKRTLVIDSIFCYKQNLSPISDVLAATRGITQEQMKEIFELEADLNGNKSQVRQWYINAIEVAMMHKNVNYVYFCVYNLANRPDTFGQLSVIACNNKFHAKDIKVGVTQSKLTSTQFSAIAFALFSCSKGFMQKVAEIQDLSFDELSEEKKITITIGACSNVQDSIEFVKKCEELKLMVPIAAIIAALLAENRKILSYVFFKYKLQEECFNDYKKYLQESHIKLLGEYMHVSGKILEIFSAKLQESQKLKIINMIVKQPGISTLSLYSNDWFQQSILNQEVGVIHTMLKLGYCFALSKLDFSKIAVINDIEYFKQLIEVVAEHFRLTKINCGQQFSQLVSACVNNEQKIKIIGDNLGQLLRVEEKIEVCQPIARAIANRQGPTISHLIKLSDMLQLPLLNQNSIGTFNNTYFKLDVKLESRIIADQFQVMAQMAHNDDWQFQLTQLLTEFITSINPTTESSQVAQFICKLLQVQQQVESNEQAMLKSKQIEQDQLKKYKEQLKTINDSVSSLLNQDQIYLGEHPKLEVNQNLIASHAYLLHADQYKIFSSHIKQYSTLKLKPLQRSIFSFINTKDNLEVCKIVLGMNPVDKDENGKYSTTYMIQNAETANMDIIKQFIFQIRNEEQKTQCLFAALIKHTSQQQRPANRFNAAFAERMMQKVPRSALAMKVQEKFAGRMQSQNDQSTFSQILETIKQNVKDLKPLLQFTFEQNTLLHHSTNCSIQDIQQLVALYKSQKMMHVAGMCNNENNTALMQFIQRGHQLKDLDTELGQNLTQTNKHGNNVLHLILNTQPISFLTFSQRYDQQTVKQLLEQFNDQHKSPLHSDAMYNVAQNKYDFRLRTNSFELNKELINCWLQAIKVADVIYINNQSSLFRDNMHAKLVEILHNGKCGLYDEENPPMCHLQSMIGDKQEIFEVFQKCISSLPIEQAVHCLLLMNKLDHPIVQKCPPIKNEVFVHLVMKNIAQNGYLTHTVNYLKNLLIKFGFYECEQPLKQVKLCSIPDFIQKLTILNLPLNQNDIYKLTELQTTQHSCNLVNGFENLVNYSNAHGVFKALGYSFMTFENSMVITRVLEQKMSDESKEQIIRAICMLGQHERIYDAEKTLPTLKQQLMNYVRDNLKEFQKLDLQKIVDGVEIKQLQSEEFIKELGLEYLKPQAEALIPETELIDYQLSRQDLEVIRNSLPERKDEQVTEISAIYSVSKGILHRNGYPLQLIGINKRPYRCGTFLLYVTHQRNQYELVKRFINLPVFNQYLYINPQIFANRRKLKVVMADQNPDVVYKEFIKFLGQKSNQQFEQIIAEETNFESTLGQKFTFYLYRPFVKITTSKLDLNNYKGIRQDYAKFIQQTNLGQLQFIEDNYEMLMNFDKLPSKKQFNVYMQLFSFTKVPYQNVVAEVQQLLAKLSVLAKLLMNQEVLTLQNLTFLNKQLTFISKQPNIFKVKQNSYLTTHYNLPEFQQYTPNLSYPFLMVGYSDEEIGGYQINEFGCVRTTGKYSQVSYLFLGKFE</sequence>
<evidence type="ECO:0000313" key="2">
    <source>
        <dbReference type="EMBL" id="JAP93859.1"/>
    </source>
</evidence>
<reference evidence="2" key="1">
    <citation type="submission" date="2015-07" db="EMBL/GenBank/DDBJ databases">
        <title>Adaptation to a free-living lifestyle via gene acquisitions in the diplomonad Trepomonas sp. PC1.</title>
        <authorList>
            <person name="Xu F."/>
            <person name="Jerlstrom-Hultqvist J."/>
            <person name="Kolisko M."/>
            <person name="Simpson A.G.B."/>
            <person name="Roger A.J."/>
            <person name="Svard S.G."/>
            <person name="Andersson J.O."/>
        </authorList>
    </citation>
    <scope>NUCLEOTIDE SEQUENCE</scope>
    <source>
        <strain evidence="2">PC1</strain>
    </source>
</reference>
<gene>
    <name evidence="2" type="ORF">TPC1_13687</name>
</gene>
<evidence type="ECO:0000256" key="1">
    <source>
        <dbReference type="SAM" id="Coils"/>
    </source>
</evidence>
<accession>A0A146KEY3</accession>
<proteinExistence type="predicted"/>
<keyword evidence="1" id="KW-0175">Coiled coil</keyword>
<feature type="coiled-coil region" evidence="1">
    <location>
        <begin position="782"/>
        <end position="809"/>
    </location>
</feature>
<feature type="non-terminal residue" evidence="2">
    <location>
        <position position="1"/>
    </location>
</feature>
<dbReference type="EMBL" id="GDID01002747">
    <property type="protein sequence ID" value="JAP93859.1"/>
    <property type="molecule type" value="Transcribed_RNA"/>
</dbReference>
<protein>
    <submittedName>
        <fullName evidence="2">Uncharacterized protein</fullName>
    </submittedName>
</protein>